<feature type="region of interest" description="Disordered" evidence="1">
    <location>
        <begin position="464"/>
        <end position="506"/>
    </location>
</feature>
<dbReference type="STRING" id="135651.G0N1W1"/>
<feature type="domain" description="Lin-66-like winged helix" evidence="2">
    <location>
        <begin position="207"/>
        <end position="306"/>
    </location>
</feature>
<dbReference type="OMA" id="RTHVFCL"/>
<evidence type="ECO:0000313" key="4">
    <source>
        <dbReference type="Proteomes" id="UP000008068"/>
    </source>
</evidence>
<dbReference type="PANTHER" id="PTHR36949">
    <property type="entry name" value="PROTEIN CBR-LIN-66"/>
    <property type="match status" value="1"/>
</dbReference>
<dbReference type="OrthoDB" id="5789077at2759"/>
<proteinExistence type="predicted"/>
<dbReference type="PANTHER" id="PTHR36949:SF1">
    <property type="entry name" value="ANAPHASE-PROMOTING COMPLEX SUBUNIT 1-RELATED"/>
    <property type="match status" value="1"/>
</dbReference>
<feature type="region of interest" description="Disordered" evidence="1">
    <location>
        <begin position="593"/>
        <end position="616"/>
    </location>
</feature>
<evidence type="ECO:0000256" key="1">
    <source>
        <dbReference type="SAM" id="MobiDB-lite"/>
    </source>
</evidence>
<feature type="compositionally biased region" description="Low complexity" evidence="1">
    <location>
        <begin position="557"/>
        <end position="573"/>
    </location>
</feature>
<feature type="compositionally biased region" description="Polar residues" evidence="1">
    <location>
        <begin position="464"/>
        <end position="504"/>
    </location>
</feature>
<evidence type="ECO:0000313" key="3">
    <source>
        <dbReference type="EMBL" id="EGT50294.1"/>
    </source>
</evidence>
<dbReference type="GO" id="GO:0010629">
    <property type="term" value="P:negative regulation of gene expression"/>
    <property type="evidence" value="ECO:0007669"/>
    <property type="project" value="TreeGrafter"/>
</dbReference>
<evidence type="ECO:0000259" key="2">
    <source>
        <dbReference type="Pfam" id="PF26288"/>
    </source>
</evidence>
<name>G0N1W1_CAEBE</name>
<dbReference type="Proteomes" id="UP000008068">
    <property type="component" value="Unassembled WGS sequence"/>
</dbReference>
<keyword evidence="4" id="KW-1185">Reference proteome</keyword>
<protein>
    <recommendedName>
        <fullName evidence="2">Lin-66-like winged helix domain-containing protein</fullName>
    </recommendedName>
</protein>
<dbReference type="InParanoid" id="G0N1W1"/>
<accession>G0N1W1</accession>
<dbReference type="AlphaFoldDB" id="G0N1W1"/>
<sequence>MESRRDDRVIVVESFLWRIRWEFFTEHQTKKPRGMAREMNSLFLPNPPIEVQHRRGLFSLQDFPPISVPPGNFTANLNYVSANMPTYQNQYASIGGQRNCVNRQIPPLMEPPQPVQGYGKLTWLSSKGGLITSADGKSISFQAKEFCDEALNDLSTVLRVGFTLKYNANHTEGNQYTATQVAPVYGEEADQIFASDQEIDLEKENPTPPNSKDAYSLELELMSYEALLATFERQNMHKIQLSRYVNPLRNRGIQEMDFSMHNQMSNNGDEKLFRYVGTSSMKRRQFVERRTHVFCLQNDDTIHLQYPAVYQLIIMLSSYLLRRGGIASVQCLFNYYASDDIPKQIKDFIGFDRQVFVGLLQTHSFAFAVFPNRYYVSARRNLPKYDYIGFVNQFFPNVFVSQRQNVSNQNYPEQGTSAQPMRDQYEMQHQGQSYGYPMQQRPQQQQQYQAPLMVASNGSRQMMHSGNHQQISPHSEDNWTSLNNLGTWSNQSTSTRQPSRTNSVHGMDPFGDRTLINEFGQALRVSEPKVSTGVQVDVQPVGGAGCICKCSCGQGGSRSSRSSRSPNTGSSVGAIGPSLVLPTINPGVNNFGTIGSRDTRPSSMSTASSEEQPTYSESYNLFGPNDVLCGSFDSLRFGNF</sequence>
<feature type="compositionally biased region" description="Polar residues" evidence="1">
    <location>
        <begin position="601"/>
        <end position="616"/>
    </location>
</feature>
<dbReference type="InterPro" id="IPR058991">
    <property type="entry name" value="Lin-66-like_WHD"/>
</dbReference>
<gene>
    <name evidence="3" type="ORF">CAEBREN_24168</name>
</gene>
<dbReference type="eggNOG" id="ENOG502SF1N">
    <property type="taxonomic scope" value="Eukaryota"/>
</dbReference>
<dbReference type="Pfam" id="PF26288">
    <property type="entry name" value="WHD_lin-66"/>
    <property type="match status" value="1"/>
</dbReference>
<reference evidence="4" key="1">
    <citation type="submission" date="2011-07" db="EMBL/GenBank/DDBJ databases">
        <authorList>
            <consortium name="Caenorhabditis brenneri Sequencing and Analysis Consortium"/>
            <person name="Wilson R.K."/>
        </authorList>
    </citation>
    <scope>NUCLEOTIDE SEQUENCE [LARGE SCALE GENOMIC DNA]</scope>
    <source>
        <strain evidence="4">PB2801</strain>
    </source>
</reference>
<organism evidence="4">
    <name type="scientific">Caenorhabditis brenneri</name>
    <name type="common">Nematode worm</name>
    <dbReference type="NCBI Taxonomy" id="135651"/>
    <lineage>
        <taxon>Eukaryota</taxon>
        <taxon>Metazoa</taxon>
        <taxon>Ecdysozoa</taxon>
        <taxon>Nematoda</taxon>
        <taxon>Chromadorea</taxon>
        <taxon>Rhabditida</taxon>
        <taxon>Rhabditina</taxon>
        <taxon>Rhabditomorpha</taxon>
        <taxon>Rhabditoidea</taxon>
        <taxon>Rhabditidae</taxon>
        <taxon>Peloderinae</taxon>
        <taxon>Caenorhabditis</taxon>
    </lineage>
</organism>
<dbReference type="EMBL" id="GL379828">
    <property type="protein sequence ID" value="EGT50294.1"/>
    <property type="molecule type" value="Genomic_DNA"/>
</dbReference>
<feature type="region of interest" description="Disordered" evidence="1">
    <location>
        <begin position="556"/>
        <end position="576"/>
    </location>
</feature>
<dbReference type="HOGENOM" id="CLU_472696_0_0_1"/>
<dbReference type="GO" id="GO:0005737">
    <property type="term" value="C:cytoplasm"/>
    <property type="evidence" value="ECO:0007669"/>
    <property type="project" value="TreeGrafter"/>
</dbReference>